<proteinExistence type="predicted"/>
<sequence>MLEEVKTIIADNLKVDVSVLSEDTAIGDFPEWDSLHHLQIVAAIEQKYGFQFEPDVLMDLEDVSDIVNAVEKRTK</sequence>
<dbReference type="SUPFAM" id="SSF47336">
    <property type="entry name" value="ACP-like"/>
    <property type="match status" value="1"/>
</dbReference>
<dbReference type="InterPro" id="IPR009081">
    <property type="entry name" value="PP-bd_ACP"/>
</dbReference>
<accession>A0A975IE33</accession>
<dbReference type="AlphaFoldDB" id="A0A975IE33"/>
<evidence type="ECO:0000259" key="1">
    <source>
        <dbReference type="PROSITE" id="PS50075"/>
    </source>
</evidence>
<feature type="domain" description="Carrier" evidence="1">
    <location>
        <begin position="1"/>
        <end position="74"/>
    </location>
</feature>
<dbReference type="PROSITE" id="PS50075">
    <property type="entry name" value="CARRIER"/>
    <property type="match status" value="1"/>
</dbReference>
<dbReference type="Gene3D" id="1.10.1200.10">
    <property type="entry name" value="ACP-like"/>
    <property type="match status" value="1"/>
</dbReference>
<dbReference type="InterPro" id="IPR036736">
    <property type="entry name" value="ACP-like_sf"/>
</dbReference>
<name>A0A975IE33_9SPIR</name>
<reference evidence="2" key="1">
    <citation type="submission" date="2020-05" db="EMBL/GenBank/DDBJ databases">
        <authorList>
            <person name="Zeng H."/>
            <person name="Chan Y.K."/>
            <person name="Watt R.M."/>
        </authorList>
    </citation>
    <scope>NUCLEOTIDE SEQUENCE</scope>
    <source>
        <strain evidence="2">ATCC 700773</strain>
    </source>
</reference>
<protein>
    <submittedName>
        <fullName evidence="2">Acyl carrier protein</fullName>
    </submittedName>
</protein>
<organism evidence="2 3">
    <name type="scientific">Treponema parvum</name>
    <dbReference type="NCBI Taxonomy" id="138851"/>
    <lineage>
        <taxon>Bacteria</taxon>
        <taxon>Pseudomonadati</taxon>
        <taxon>Spirochaetota</taxon>
        <taxon>Spirochaetia</taxon>
        <taxon>Spirochaetales</taxon>
        <taxon>Treponemataceae</taxon>
        <taxon>Treponema</taxon>
    </lineage>
</organism>
<dbReference type="EMBL" id="CP054257">
    <property type="protein sequence ID" value="QTQ12854.1"/>
    <property type="molecule type" value="Genomic_DNA"/>
</dbReference>
<dbReference type="Proteomes" id="UP000671995">
    <property type="component" value="Chromosome"/>
</dbReference>
<gene>
    <name evidence="2" type="ORF">HRI96_03215</name>
</gene>
<reference evidence="2" key="2">
    <citation type="journal article" date="2021" name="Microbiol. Resour. Announc.">
        <title>Complete Genome Sequences of Three Human Oral Treponema parvum Isolates.</title>
        <authorList>
            <person name="Zeng H."/>
            <person name="Watt R.M."/>
        </authorList>
    </citation>
    <scope>NUCLEOTIDE SEQUENCE</scope>
    <source>
        <strain evidence="2">ATCC 700773</strain>
    </source>
</reference>
<dbReference type="Pfam" id="PF00550">
    <property type="entry name" value="PP-binding"/>
    <property type="match status" value="1"/>
</dbReference>
<evidence type="ECO:0000313" key="3">
    <source>
        <dbReference type="Proteomes" id="UP000671995"/>
    </source>
</evidence>
<evidence type="ECO:0000313" key="2">
    <source>
        <dbReference type="EMBL" id="QTQ12854.1"/>
    </source>
</evidence>